<evidence type="ECO:0000259" key="3">
    <source>
        <dbReference type="Pfam" id="PF01757"/>
    </source>
</evidence>
<comment type="caution">
    <text evidence="5">The sequence shown here is derived from an EMBL/GenBank/DDBJ whole genome shotgun (WGS) entry which is preliminary data.</text>
</comment>
<feature type="transmembrane region" description="Helical" evidence="2">
    <location>
        <begin position="105"/>
        <end position="126"/>
    </location>
</feature>
<feature type="domain" description="SGNH" evidence="4">
    <location>
        <begin position="486"/>
        <end position="712"/>
    </location>
</feature>
<evidence type="ECO:0000313" key="6">
    <source>
        <dbReference type="Proteomes" id="UP000295217"/>
    </source>
</evidence>
<dbReference type="GO" id="GO:0009103">
    <property type="term" value="P:lipopolysaccharide biosynthetic process"/>
    <property type="evidence" value="ECO:0007669"/>
    <property type="project" value="TreeGrafter"/>
</dbReference>
<keyword evidence="2" id="KW-0472">Membrane</keyword>
<dbReference type="AlphaFoldDB" id="A0A4R5AM08"/>
<feature type="transmembrane region" description="Helical" evidence="2">
    <location>
        <begin position="63"/>
        <end position="79"/>
    </location>
</feature>
<dbReference type="PANTHER" id="PTHR23028">
    <property type="entry name" value="ACETYLTRANSFERASE"/>
    <property type="match status" value="1"/>
</dbReference>
<feature type="transmembrane region" description="Helical" evidence="2">
    <location>
        <begin position="386"/>
        <end position="409"/>
    </location>
</feature>
<dbReference type="InterPro" id="IPR002656">
    <property type="entry name" value="Acyl_transf_3_dom"/>
</dbReference>
<dbReference type="Pfam" id="PF19040">
    <property type="entry name" value="SGNH"/>
    <property type="match status" value="1"/>
</dbReference>
<sequence>MSTDAQVRPDHPAEPAAPAARRRTTTATAAGVTRHRPELQGLRAVAVLLVVFFHLWPTELSGGFVGVDVFFVISGYLITDHIHRETIRTGTLSLRRFWARRIRRLLPASLLVLALGAVAAVTLLPATEWAATARQLAASALYVQNWALASDAVDYMAQDTAPTLAQHYWSLSVEEQFYVVWPVLVLGIVVLSRRAWVRWSTRRLLAAGIAVLGAASLTWSVVATYADPAAAYFVTPTRIWEFAAGALLALLPVRTARRGIVRALLGGAGLAAIVVAGVTYDGATLFPGWVALLPVLGTVAVMAAGPTSRRFTPHWWLTRRPATFVGDISYSVYLWHWPLIVVLPHVTGTELRVGDKLGIFAATLVLAWLSKVYVEDPLRTRTFLAAAPWRSFAFAVTGMALVVAGTVAVTDDLDRREAEAEARAEAVLSAEAVTEPCVGPAALAADSGCDPVGSGPLIPPPEVAVEQNRRSDYQECQQAITQPDVIRCEKGYTGPDPKRVIALVGDSHATHWLPALELIAESSHWTIVTYLKGSCPVTAARRELDSEQTGEAADSCDQWVRDVRDEVAADDAISMVLTSSFTNAYGFTDGADTEFDDPAHDGFAPIWDEWTESGKDVVVLRDVPPTNGEYVPTCLSAHPGDPIDCATSPDDLPDDAAAVAAERLDDPKVHVADLTDRFCDDEYCYPVVGDVIVYRDYSHLTREYAAALAPVLGERLNRAMTPQE</sequence>
<feature type="transmembrane region" description="Helical" evidence="2">
    <location>
        <begin position="357"/>
        <end position="374"/>
    </location>
</feature>
<feature type="compositionally biased region" description="Low complexity" evidence="1">
    <location>
        <begin position="14"/>
        <end position="30"/>
    </location>
</feature>
<feature type="transmembrane region" description="Helical" evidence="2">
    <location>
        <begin position="204"/>
        <end position="223"/>
    </location>
</feature>
<evidence type="ECO:0000256" key="2">
    <source>
        <dbReference type="SAM" id="Phobius"/>
    </source>
</evidence>
<feature type="transmembrane region" description="Helical" evidence="2">
    <location>
        <begin position="263"/>
        <end position="280"/>
    </location>
</feature>
<dbReference type="GO" id="GO:0016747">
    <property type="term" value="F:acyltransferase activity, transferring groups other than amino-acyl groups"/>
    <property type="evidence" value="ECO:0007669"/>
    <property type="project" value="InterPro"/>
</dbReference>
<keyword evidence="5" id="KW-0012">Acyltransferase</keyword>
<keyword evidence="6" id="KW-1185">Reference proteome</keyword>
<dbReference type="GO" id="GO:0016020">
    <property type="term" value="C:membrane"/>
    <property type="evidence" value="ECO:0007669"/>
    <property type="project" value="TreeGrafter"/>
</dbReference>
<evidence type="ECO:0000256" key="1">
    <source>
        <dbReference type="SAM" id="MobiDB-lite"/>
    </source>
</evidence>
<keyword evidence="2" id="KW-1133">Transmembrane helix</keyword>
<feature type="domain" description="Acyltransferase 3" evidence="3">
    <location>
        <begin position="38"/>
        <end position="369"/>
    </location>
</feature>
<dbReference type="Pfam" id="PF01757">
    <property type="entry name" value="Acyl_transf_3"/>
    <property type="match status" value="1"/>
</dbReference>
<evidence type="ECO:0000259" key="4">
    <source>
        <dbReference type="Pfam" id="PF19040"/>
    </source>
</evidence>
<dbReference type="RefSeq" id="WP_132101060.1">
    <property type="nucleotide sequence ID" value="NZ_SMLB01000001.1"/>
</dbReference>
<feature type="region of interest" description="Disordered" evidence="1">
    <location>
        <begin position="1"/>
        <end position="32"/>
    </location>
</feature>
<feature type="transmembrane region" description="Helical" evidence="2">
    <location>
        <begin position="176"/>
        <end position="192"/>
    </location>
</feature>
<feature type="transmembrane region" description="Helical" evidence="2">
    <location>
        <begin position="41"/>
        <end position="57"/>
    </location>
</feature>
<feature type="transmembrane region" description="Helical" evidence="2">
    <location>
        <begin position="229"/>
        <end position="251"/>
    </location>
</feature>
<dbReference type="PANTHER" id="PTHR23028:SF53">
    <property type="entry name" value="ACYL_TRANSF_3 DOMAIN-CONTAINING PROTEIN"/>
    <property type="match status" value="1"/>
</dbReference>
<evidence type="ECO:0000313" key="5">
    <source>
        <dbReference type="EMBL" id="TDD72985.1"/>
    </source>
</evidence>
<feature type="transmembrane region" description="Helical" evidence="2">
    <location>
        <begin position="324"/>
        <end position="345"/>
    </location>
</feature>
<dbReference type="Proteomes" id="UP000295217">
    <property type="component" value="Unassembled WGS sequence"/>
</dbReference>
<keyword evidence="2" id="KW-0812">Transmembrane</keyword>
<dbReference type="EMBL" id="SMLB01000001">
    <property type="protein sequence ID" value="TDD72985.1"/>
    <property type="molecule type" value="Genomic_DNA"/>
</dbReference>
<reference evidence="5 6" key="1">
    <citation type="submission" date="2019-02" db="EMBL/GenBank/DDBJ databases">
        <title>Draft genome sequences of novel Actinobacteria.</title>
        <authorList>
            <person name="Sahin N."/>
            <person name="Ay H."/>
            <person name="Saygin H."/>
        </authorList>
    </citation>
    <scope>NUCLEOTIDE SEQUENCE [LARGE SCALE GENOMIC DNA]</scope>
    <source>
        <strain evidence="5 6">8K307</strain>
    </source>
</reference>
<dbReference type="InterPro" id="IPR043968">
    <property type="entry name" value="SGNH"/>
</dbReference>
<feature type="transmembrane region" description="Helical" evidence="2">
    <location>
        <begin position="286"/>
        <end position="304"/>
    </location>
</feature>
<proteinExistence type="predicted"/>
<keyword evidence="5" id="KW-0808">Transferase</keyword>
<accession>A0A4R5AM08</accession>
<name>A0A4R5AM08_9ACTN</name>
<organism evidence="5 6">
    <name type="scientific">Jiangella aurantiaca</name>
    <dbReference type="NCBI Taxonomy" id="2530373"/>
    <lineage>
        <taxon>Bacteria</taxon>
        <taxon>Bacillati</taxon>
        <taxon>Actinomycetota</taxon>
        <taxon>Actinomycetes</taxon>
        <taxon>Jiangellales</taxon>
        <taxon>Jiangellaceae</taxon>
        <taxon>Jiangella</taxon>
    </lineage>
</organism>
<dbReference type="InterPro" id="IPR050879">
    <property type="entry name" value="Acyltransferase_3"/>
</dbReference>
<gene>
    <name evidence="5" type="ORF">E1262_00380</name>
</gene>
<dbReference type="OrthoDB" id="3404679at2"/>
<protein>
    <submittedName>
        <fullName evidence="5">Acyltransferase</fullName>
    </submittedName>
</protein>